<evidence type="ECO:0000313" key="11">
    <source>
        <dbReference type="EMBL" id="CAH0561481.1"/>
    </source>
</evidence>
<evidence type="ECO:0000256" key="6">
    <source>
        <dbReference type="ARBA" id="ARBA00023180"/>
    </source>
</evidence>
<evidence type="ECO:0000256" key="7">
    <source>
        <dbReference type="PIRNR" id="PIRNR000862"/>
    </source>
</evidence>
<keyword evidence="2 9" id="KW-0732">Signal</keyword>
<sequence length="431" mass="49182">MISKFVLFLLPCFMMARGETEAFEKDLLLYSADTERECEFFEDIMPHKKRNGSCELNPDVYLNVPQIIARHGYPSEAHIVQTKDGYLLTLHRIPGPKSGKRGGQPVFLQHGLLGSSADWVVNEGQALAFFLADQGYDVWLGNARGNTYSKAHVTYSIKSPAYWNFSWHEMGTYDLPAVLQYVSTHTNRPGEIIYIGHSMGTTMFFVFSSLKPQAAKNVKLMIALAPTAYMTHVRSPIRYLAPFSNDAQWILRNLGFNQFLPRGKILDLLNYECQLLEQRKICENAFFLICGFNKAEMNMDILPVAFAHDPAGSSTKTVLHYGQEIHANGNFQQYDYGKEINMIKYNQSTPLKYDVGKIRSNIYLMYAEKDKLTSPIDVLRLSHKLPNLIGLYRVPNENFDHVDFIFGKDAMELVNKQVLKVIHNFTETDMV</sequence>
<feature type="chain" id="PRO_5040156580" description="Lipase" evidence="9">
    <location>
        <begin position="23"/>
        <end position="431"/>
    </location>
</feature>
<keyword evidence="12" id="KW-1185">Reference proteome</keyword>
<dbReference type="OrthoDB" id="9974421at2759"/>
<gene>
    <name evidence="11" type="ORF">MELIAE_LOCUS11000</name>
</gene>
<dbReference type="Pfam" id="PF04083">
    <property type="entry name" value="Abhydro_lipase"/>
    <property type="match status" value="1"/>
</dbReference>
<proteinExistence type="inferred from homology"/>
<evidence type="ECO:0000256" key="5">
    <source>
        <dbReference type="ARBA" id="ARBA00023098"/>
    </source>
</evidence>
<evidence type="ECO:0000256" key="2">
    <source>
        <dbReference type="ARBA" id="ARBA00022729"/>
    </source>
</evidence>
<keyword evidence="4 7" id="KW-0442">Lipid degradation</keyword>
<dbReference type="InterPro" id="IPR006693">
    <property type="entry name" value="AB_hydrolase_lipase"/>
</dbReference>
<feature type="active site" description="Charge relay system" evidence="8">
    <location>
        <position position="370"/>
    </location>
</feature>
<dbReference type="Gene3D" id="3.40.50.1820">
    <property type="entry name" value="alpha/beta hydrolase"/>
    <property type="match status" value="1"/>
</dbReference>
<organism evidence="11 12">
    <name type="scientific">Brassicogethes aeneus</name>
    <name type="common">Rape pollen beetle</name>
    <name type="synonym">Meligethes aeneus</name>
    <dbReference type="NCBI Taxonomy" id="1431903"/>
    <lineage>
        <taxon>Eukaryota</taxon>
        <taxon>Metazoa</taxon>
        <taxon>Ecdysozoa</taxon>
        <taxon>Arthropoda</taxon>
        <taxon>Hexapoda</taxon>
        <taxon>Insecta</taxon>
        <taxon>Pterygota</taxon>
        <taxon>Neoptera</taxon>
        <taxon>Endopterygota</taxon>
        <taxon>Coleoptera</taxon>
        <taxon>Polyphaga</taxon>
        <taxon>Cucujiformia</taxon>
        <taxon>Nitidulidae</taxon>
        <taxon>Meligethinae</taxon>
        <taxon>Brassicogethes</taxon>
    </lineage>
</organism>
<evidence type="ECO:0000256" key="4">
    <source>
        <dbReference type="ARBA" id="ARBA00022963"/>
    </source>
</evidence>
<dbReference type="SUPFAM" id="SSF53474">
    <property type="entry name" value="alpha/beta-Hydrolases"/>
    <property type="match status" value="1"/>
</dbReference>
<dbReference type="InterPro" id="IPR025483">
    <property type="entry name" value="Lipase_euk"/>
</dbReference>
<comment type="similarity">
    <text evidence="1 7">Belongs to the AB hydrolase superfamily. Lipase family.</text>
</comment>
<dbReference type="PIRSF" id="PIRSF000862">
    <property type="entry name" value="Steryl_ester_lip"/>
    <property type="match status" value="1"/>
</dbReference>
<evidence type="ECO:0000259" key="10">
    <source>
        <dbReference type="Pfam" id="PF04083"/>
    </source>
</evidence>
<evidence type="ECO:0000256" key="9">
    <source>
        <dbReference type="SAM" id="SignalP"/>
    </source>
</evidence>
<dbReference type="EMBL" id="OV121138">
    <property type="protein sequence ID" value="CAH0561481.1"/>
    <property type="molecule type" value="Genomic_DNA"/>
</dbReference>
<feature type="signal peptide" evidence="9">
    <location>
        <begin position="1"/>
        <end position="22"/>
    </location>
</feature>
<feature type="domain" description="Partial AB-hydrolase lipase" evidence="10">
    <location>
        <begin position="64"/>
        <end position="122"/>
    </location>
</feature>
<keyword evidence="5" id="KW-0443">Lipid metabolism</keyword>
<dbReference type="GO" id="GO:0016042">
    <property type="term" value="P:lipid catabolic process"/>
    <property type="evidence" value="ECO:0007669"/>
    <property type="project" value="UniProtKB-KW"/>
</dbReference>
<feature type="active site" description="Charge relay system" evidence="8">
    <location>
        <position position="401"/>
    </location>
</feature>
<dbReference type="FunFam" id="3.40.50.1820:FF:000021">
    <property type="entry name" value="Lipase"/>
    <property type="match status" value="1"/>
</dbReference>
<evidence type="ECO:0000256" key="8">
    <source>
        <dbReference type="PIRSR" id="PIRSR000862-1"/>
    </source>
</evidence>
<keyword evidence="6" id="KW-0325">Glycoprotein</keyword>
<reference evidence="11" key="1">
    <citation type="submission" date="2021-12" db="EMBL/GenBank/DDBJ databases">
        <authorList>
            <person name="King R."/>
        </authorList>
    </citation>
    <scope>NUCLEOTIDE SEQUENCE</scope>
</reference>
<evidence type="ECO:0000256" key="3">
    <source>
        <dbReference type="ARBA" id="ARBA00022801"/>
    </source>
</evidence>
<name>A0A9P0FN43_BRAAE</name>
<dbReference type="GO" id="GO:0016788">
    <property type="term" value="F:hydrolase activity, acting on ester bonds"/>
    <property type="evidence" value="ECO:0007669"/>
    <property type="project" value="InterPro"/>
</dbReference>
<evidence type="ECO:0000313" key="12">
    <source>
        <dbReference type="Proteomes" id="UP001154078"/>
    </source>
</evidence>
<feature type="active site" description="Nucleophile" evidence="8">
    <location>
        <position position="198"/>
    </location>
</feature>
<dbReference type="PANTHER" id="PTHR11005">
    <property type="entry name" value="LYSOSOMAL ACID LIPASE-RELATED"/>
    <property type="match status" value="1"/>
</dbReference>
<accession>A0A9P0FN43</accession>
<dbReference type="InterPro" id="IPR029058">
    <property type="entry name" value="AB_hydrolase_fold"/>
</dbReference>
<dbReference type="AlphaFoldDB" id="A0A9P0FN43"/>
<keyword evidence="3 7" id="KW-0378">Hydrolase</keyword>
<evidence type="ECO:0000256" key="1">
    <source>
        <dbReference type="ARBA" id="ARBA00010701"/>
    </source>
</evidence>
<protein>
    <recommendedName>
        <fullName evidence="7">Lipase</fullName>
    </recommendedName>
</protein>
<dbReference type="Proteomes" id="UP001154078">
    <property type="component" value="Chromosome 7"/>
</dbReference>